<keyword evidence="8" id="KW-1185">Reference proteome</keyword>
<comment type="caution">
    <text evidence="7">The sequence shown here is derived from an EMBL/GenBank/DDBJ whole genome shotgun (WGS) entry which is preliminary data.</text>
</comment>
<dbReference type="InterPro" id="IPR036775">
    <property type="entry name" value="DNA_pol_Y-fam_lit_finger_sf"/>
</dbReference>
<evidence type="ECO:0000313" key="7">
    <source>
        <dbReference type="EMBL" id="GAA2196633.1"/>
    </source>
</evidence>
<evidence type="ECO:0000256" key="1">
    <source>
        <dbReference type="ARBA" id="ARBA00010945"/>
    </source>
</evidence>
<proteinExistence type="inferred from homology"/>
<feature type="active site" evidence="4">
    <location>
        <position position="120"/>
    </location>
</feature>
<keyword evidence="4" id="KW-0515">Mutator protein</keyword>
<dbReference type="CDD" id="cd03586">
    <property type="entry name" value="PolY_Pol_IV_kappa"/>
    <property type="match status" value="1"/>
</dbReference>
<dbReference type="EC" id="2.7.7.7" evidence="4"/>
<dbReference type="InterPro" id="IPR022880">
    <property type="entry name" value="DNApol_IV"/>
</dbReference>
<dbReference type="Pfam" id="PF00817">
    <property type="entry name" value="IMS"/>
    <property type="match status" value="1"/>
</dbReference>
<feature type="site" description="Substrate discrimination" evidence="4">
    <location>
        <position position="30"/>
    </location>
</feature>
<name>A0ABP5NAG6_9MICC</name>
<dbReference type="PANTHER" id="PTHR11076">
    <property type="entry name" value="DNA REPAIR POLYMERASE UMUC / TRANSFERASE FAMILY MEMBER"/>
    <property type="match status" value="1"/>
</dbReference>
<dbReference type="InterPro" id="IPR024728">
    <property type="entry name" value="PolY_HhH_motif"/>
</dbReference>
<feature type="region of interest" description="Disordered" evidence="5">
    <location>
        <begin position="387"/>
        <end position="414"/>
    </location>
</feature>
<organism evidence="7 8">
    <name type="scientific">Sinomonas flava</name>
    <dbReference type="NCBI Taxonomy" id="496857"/>
    <lineage>
        <taxon>Bacteria</taxon>
        <taxon>Bacillati</taxon>
        <taxon>Actinomycetota</taxon>
        <taxon>Actinomycetes</taxon>
        <taxon>Micrococcales</taxon>
        <taxon>Micrococcaceae</taxon>
        <taxon>Sinomonas</taxon>
    </lineage>
</organism>
<reference evidence="8" key="1">
    <citation type="journal article" date="2019" name="Int. J. Syst. Evol. Microbiol.">
        <title>The Global Catalogue of Microorganisms (GCM) 10K type strain sequencing project: providing services to taxonomists for standard genome sequencing and annotation.</title>
        <authorList>
            <consortium name="The Broad Institute Genomics Platform"/>
            <consortium name="The Broad Institute Genome Sequencing Center for Infectious Disease"/>
            <person name="Wu L."/>
            <person name="Ma J."/>
        </authorList>
    </citation>
    <scope>NUCLEOTIDE SEQUENCE [LARGE SCALE GENOMIC DNA]</scope>
    <source>
        <strain evidence="8">JCM 16034</strain>
    </source>
</reference>
<protein>
    <recommendedName>
        <fullName evidence="4">DNA polymerase IV</fullName>
        <shortName evidence="4">Pol IV</shortName>
        <ecNumber evidence="4">2.7.7.7</ecNumber>
    </recommendedName>
</protein>
<keyword evidence="4" id="KW-0808">Transferase</keyword>
<gene>
    <name evidence="4 7" type="primary">dinB</name>
    <name evidence="7" type="ORF">GCM10009849_02430</name>
</gene>
<evidence type="ECO:0000256" key="3">
    <source>
        <dbReference type="ARBA" id="ARBA00049244"/>
    </source>
</evidence>
<dbReference type="Pfam" id="PF11798">
    <property type="entry name" value="IMS_HHH"/>
    <property type="match status" value="1"/>
</dbReference>
<dbReference type="InterPro" id="IPR043128">
    <property type="entry name" value="Rev_trsase/Diguanyl_cyclase"/>
</dbReference>
<evidence type="ECO:0000256" key="2">
    <source>
        <dbReference type="ARBA" id="ARBA00025589"/>
    </source>
</evidence>
<dbReference type="PANTHER" id="PTHR11076:SF33">
    <property type="entry name" value="DNA POLYMERASE KAPPA"/>
    <property type="match status" value="1"/>
</dbReference>
<feature type="binding site" evidence="4">
    <location>
        <position position="25"/>
    </location>
    <ligand>
        <name>Mg(2+)</name>
        <dbReference type="ChEBI" id="CHEBI:18420"/>
    </ligand>
</feature>
<keyword evidence="4" id="KW-0234">DNA repair</keyword>
<keyword evidence="4" id="KW-0238">DNA-binding</keyword>
<dbReference type="SUPFAM" id="SSF56672">
    <property type="entry name" value="DNA/RNA polymerases"/>
    <property type="match status" value="1"/>
</dbReference>
<keyword evidence="4" id="KW-0963">Cytoplasm</keyword>
<dbReference type="EMBL" id="BAAAQW010000002">
    <property type="protein sequence ID" value="GAA2196633.1"/>
    <property type="molecule type" value="Genomic_DNA"/>
</dbReference>
<comment type="function">
    <text evidence="2 4">Poorly processive, error-prone DNA polymerase involved in untargeted mutagenesis. Copies undamaged DNA at stalled replication forks, which arise in vivo from mismatched or misaligned primer ends. These misaligned primers can be extended by PolIV. Exhibits no 3'-5' exonuclease (proofreading) activity. May be involved in translesional synthesis, in conjunction with the beta clamp from PolIII.</text>
</comment>
<feature type="domain" description="UmuC" evidence="6">
    <location>
        <begin position="21"/>
        <end position="201"/>
    </location>
</feature>
<comment type="subcellular location">
    <subcellularLocation>
        <location evidence="4">Cytoplasm</location>
    </subcellularLocation>
</comment>
<evidence type="ECO:0000259" key="6">
    <source>
        <dbReference type="PROSITE" id="PS50173"/>
    </source>
</evidence>
<evidence type="ECO:0000313" key="8">
    <source>
        <dbReference type="Proteomes" id="UP001500432"/>
    </source>
</evidence>
<dbReference type="Pfam" id="PF11799">
    <property type="entry name" value="IMS_C"/>
    <property type="match status" value="1"/>
</dbReference>
<keyword evidence="4" id="KW-0239">DNA-directed DNA polymerase</keyword>
<dbReference type="Proteomes" id="UP001500432">
    <property type="component" value="Unassembled WGS sequence"/>
</dbReference>
<comment type="subunit">
    <text evidence="4">Monomer.</text>
</comment>
<dbReference type="SUPFAM" id="SSF100879">
    <property type="entry name" value="Lesion bypass DNA polymerase (Y-family), little finger domain"/>
    <property type="match status" value="1"/>
</dbReference>
<evidence type="ECO:0000256" key="5">
    <source>
        <dbReference type="SAM" id="MobiDB-lite"/>
    </source>
</evidence>
<dbReference type="NCBIfam" id="NF002677">
    <property type="entry name" value="PRK02406.1"/>
    <property type="match status" value="1"/>
</dbReference>
<keyword evidence="4" id="KW-0460">Magnesium</keyword>
<dbReference type="Gene3D" id="3.40.1170.60">
    <property type="match status" value="1"/>
</dbReference>
<keyword evidence="4" id="KW-0235">DNA replication</keyword>
<dbReference type="HAMAP" id="MF_01113">
    <property type="entry name" value="DNApol_IV"/>
    <property type="match status" value="1"/>
</dbReference>
<keyword evidence="4" id="KW-0479">Metal-binding</keyword>
<accession>A0ABP5NAG6</accession>
<feature type="binding site" evidence="4">
    <location>
        <position position="119"/>
    </location>
    <ligand>
        <name>Mg(2+)</name>
        <dbReference type="ChEBI" id="CHEBI:18420"/>
    </ligand>
</feature>
<dbReference type="Gene3D" id="3.30.1490.100">
    <property type="entry name" value="DNA polymerase, Y-family, little finger domain"/>
    <property type="match status" value="1"/>
</dbReference>
<feature type="compositionally biased region" description="Low complexity" evidence="5">
    <location>
        <begin position="393"/>
        <end position="402"/>
    </location>
</feature>
<sequence>METLGEAPRGEPLESQRQRGILHVDMDAFFVAVEQRERPELRGRRVIVGFPAERSVVLSASYEARAFGIRSAMPMSAALRQCPDAIVVEPRHRLYYAVSAQLMGIFRDFTDLVEPLSVDEAFLDVSGAVRRLGAPERIAAMVKERIRDELGITASVGVAATKFVAKIASARSKPDGLLVIRPERTIEFLHSLPVGALWGIGGKTREVLARFGIHTVEDLAHTPESTLKRVLGASGLHARQLSWGIDARPVTPVRLEKSLGAEETFAVDVWDDGDLHRELLRLAHRVAGRLRAGGLAAGTVALKLRYSDFSTLSRSHTLSVPTDSAQQLYSAARTLLAGLGPRPLAVRLIGIRGERLAASAGSPRQLSLDRSEDNWRTAEQALDRVSEKFGSGALRPARLLAAPDPPEPRPREDD</sequence>
<dbReference type="NCBIfam" id="NF003015">
    <property type="entry name" value="PRK03858.1"/>
    <property type="match status" value="1"/>
</dbReference>
<comment type="catalytic activity">
    <reaction evidence="3 4">
        <text>DNA(n) + a 2'-deoxyribonucleoside 5'-triphosphate = DNA(n+1) + diphosphate</text>
        <dbReference type="Rhea" id="RHEA:22508"/>
        <dbReference type="Rhea" id="RHEA-COMP:17339"/>
        <dbReference type="Rhea" id="RHEA-COMP:17340"/>
        <dbReference type="ChEBI" id="CHEBI:33019"/>
        <dbReference type="ChEBI" id="CHEBI:61560"/>
        <dbReference type="ChEBI" id="CHEBI:173112"/>
        <dbReference type="EC" id="2.7.7.7"/>
    </reaction>
</comment>
<dbReference type="PROSITE" id="PS50173">
    <property type="entry name" value="UMUC"/>
    <property type="match status" value="1"/>
</dbReference>
<dbReference type="InterPro" id="IPR050116">
    <property type="entry name" value="DNA_polymerase-Y"/>
</dbReference>
<keyword evidence="4" id="KW-0548">Nucleotidyltransferase</keyword>
<dbReference type="InterPro" id="IPR043502">
    <property type="entry name" value="DNA/RNA_pol_sf"/>
</dbReference>
<keyword evidence="4" id="KW-0227">DNA damage</keyword>
<dbReference type="Gene3D" id="1.10.150.20">
    <property type="entry name" value="5' to 3' exonuclease, C-terminal subdomain"/>
    <property type="match status" value="1"/>
</dbReference>
<comment type="similarity">
    <text evidence="1 4">Belongs to the DNA polymerase type-Y family.</text>
</comment>
<dbReference type="InterPro" id="IPR001126">
    <property type="entry name" value="UmuC"/>
</dbReference>
<evidence type="ECO:0000256" key="4">
    <source>
        <dbReference type="HAMAP-Rule" id="MF_01113"/>
    </source>
</evidence>
<comment type="cofactor">
    <cofactor evidence="4">
        <name>Mg(2+)</name>
        <dbReference type="ChEBI" id="CHEBI:18420"/>
    </cofactor>
    <text evidence="4">Binds 2 magnesium ions per subunit.</text>
</comment>
<dbReference type="Gene3D" id="3.30.70.270">
    <property type="match status" value="1"/>
</dbReference>
<dbReference type="InterPro" id="IPR017961">
    <property type="entry name" value="DNA_pol_Y-fam_little_finger"/>
</dbReference>